<dbReference type="GO" id="GO:0019240">
    <property type="term" value="P:citrulline biosynthetic process"/>
    <property type="evidence" value="ECO:0007669"/>
    <property type="project" value="TreeGrafter"/>
</dbReference>
<dbReference type="NCBIfam" id="NF001986">
    <property type="entry name" value="PRK00779.1"/>
    <property type="match status" value="1"/>
</dbReference>
<evidence type="ECO:0008006" key="5">
    <source>
        <dbReference type="Google" id="ProtNLM"/>
    </source>
</evidence>
<evidence type="ECO:0000259" key="2">
    <source>
        <dbReference type="Pfam" id="PF00185"/>
    </source>
</evidence>
<evidence type="ECO:0000256" key="1">
    <source>
        <dbReference type="ARBA" id="ARBA00022679"/>
    </source>
</evidence>
<dbReference type="InterPro" id="IPR006131">
    <property type="entry name" value="Asp_carbamoyltransf_Asp/Orn-bd"/>
</dbReference>
<dbReference type="PRINTS" id="PR00102">
    <property type="entry name" value="OTCASE"/>
</dbReference>
<dbReference type="GO" id="GO:0016597">
    <property type="term" value="F:amino acid binding"/>
    <property type="evidence" value="ECO:0007669"/>
    <property type="project" value="InterPro"/>
</dbReference>
<evidence type="ECO:0000313" key="4">
    <source>
        <dbReference type="EMBL" id="SVA77687.1"/>
    </source>
</evidence>
<accession>A0A381YMF2</accession>
<protein>
    <recommendedName>
        <fullName evidence="5">Ornithine carbamoyltransferase</fullName>
    </recommendedName>
</protein>
<dbReference type="Pfam" id="PF02729">
    <property type="entry name" value="OTCace_N"/>
    <property type="match status" value="1"/>
</dbReference>
<dbReference type="Gene3D" id="3.40.50.1370">
    <property type="entry name" value="Aspartate/ornithine carbamoyltransferase"/>
    <property type="match status" value="2"/>
</dbReference>
<sequence>MLQNKSLGMIFEKQSNRTRLSFDIGMKKIGGNVIELDKKGIGFGKRESDSDMINVLSQYIDCLIIRNNDHSKIKELSRLNLLPIINGLSNFSHPCQILSDIFTIEEILGSIDKQKITWVGDINNVLISLLQASHIFRFRLKIASPKVLLLKNRSLINKFKSTNISFCSDPIEAIKGTDCVMTDVWVSMGEKKSVKKKKIFRNFQVNENLMRHTHKKTIFMHCLPAHRNEEVVDSVIDSKKSVVWQQAQNRMYVQQSILNYCIL</sequence>
<dbReference type="GO" id="GO:0042450">
    <property type="term" value="P:L-arginine biosynthetic process via ornithine"/>
    <property type="evidence" value="ECO:0007669"/>
    <property type="project" value="TreeGrafter"/>
</dbReference>
<dbReference type="PRINTS" id="PR00100">
    <property type="entry name" value="AOTCASE"/>
</dbReference>
<dbReference type="AlphaFoldDB" id="A0A381YMF2"/>
<keyword evidence="1" id="KW-0808">Transferase</keyword>
<gene>
    <name evidence="4" type="ORF">METZ01_LOCUS130541</name>
</gene>
<name>A0A381YMF2_9ZZZZ</name>
<dbReference type="PANTHER" id="PTHR45753:SF3">
    <property type="entry name" value="ORNITHINE TRANSCARBAMYLASE, MITOCHONDRIAL"/>
    <property type="match status" value="1"/>
</dbReference>
<dbReference type="GO" id="GO:0004585">
    <property type="term" value="F:ornithine carbamoyltransferase activity"/>
    <property type="evidence" value="ECO:0007669"/>
    <property type="project" value="TreeGrafter"/>
</dbReference>
<dbReference type="InterPro" id="IPR006132">
    <property type="entry name" value="Asp/Orn_carbamoyltranf_P-bd"/>
</dbReference>
<dbReference type="InterPro" id="IPR002292">
    <property type="entry name" value="Orn/put_carbamltrans"/>
</dbReference>
<proteinExistence type="predicted"/>
<organism evidence="4">
    <name type="scientific">marine metagenome</name>
    <dbReference type="NCBI Taxonomy" id="408172"/>
    <lineage>
        <taxon>unclassified sequences</taxon>
        <taxon>metagenomes</taxon>
        <taxon>ecological metagenomes</taxon>
    </lineage>
</organism>
<dbReference type="InterPro" id="IPR036901">
    <property type="entry name" value="Asp/Orn_carbamoylTrfase_sf"/>
</dbReference>
<dbReference type="SUPFAM" id="SSF53671">
    <property type="entry name" value="Aspartate/ornithine carbamoyltransferase"/>
    <property type="match status" value="1"/>
</dbReference>
<feature type="domain" description="Aspartate/ornithine carbamoyltransferase Asp/Orn-binding" evidence="2">
    <location>
        <begin position="113"/>
        <end position="260"/>
    </location>
</feature>
<dbReference type="NCBIfam" id="TIGR00658">
    <property type="entry name" value="orni_carb_tr"/>
    <property type="match status" value="1"/>
</dbReference>
<dbReference type="FunFam" id="3.40.50.1370:FF:000008">
    <property type="entry name" value="Ornithine carbamoyltransferase"/>
    <property type="match status" value="1"/>
</dbReference>
<feature type="domain" description="Aspartate/ornithine carbamoyltransferase carbamoyl-P binding" evidence="3">
    <location>
        <begin position="2"/>
        <end position="106"/>
    </location>
</feature>
<dbReference type="PANTHER" id="PTHR45753">
    <property type="entry name" value="ORNITHINE CARBAMOYLTRANSFERASE, MITOCHONDRIAL"/>
    <property type="match status" value="1"/>
</dbReference>
<evidence type="ECO:0000259" key="3">
    <source>
        <dbReference type="Pfam" id="PF02729"/>
    </source>
</evidence>
<dbReference type="InterPro" id="IPR006130">
    <property type="entry name" value="Asp/Orn_carbamoylTrfase"/>
</dbReference>
<dbReference type="Pfam" id="PF00185">
    <property type="entry name" value="OTCace"/>
    <property type="match status" value="1"/>
</dbReference>
<dbReference type="EMBL" id="UINC01018484">
    <property type="protein sequence ID" value="SVA77687.1"/>
    <property type="molecule type" value="Genomic_DNA"/>
</dbReference>
<reference evidence="4" key="1">
    <citation type="submission" date="2018-05" db="EMBL/GenBank/DDBJ databases">
        <authorList>
            <person name="Lanie J.A."/>
            <person name="Ng W.-L."/>
            <person name="Kazmierczak K.M."/>
            <person name="Andrzejewski T.M."/>
            <person name="Davidsen T.M."/>
            <person name="Wayne K.J."/>
            <person name="Tettelin H."/>
            <person name="Glass J.I."/>
            <person name="Rusch D."/>
            <person name="Podicherti R."/>
            <person name="Tsui H.-C.T."/>
            <person name="Winkler M.E."/>
        </authorList>
    </citation>
    <scope>NUCLEOTIDE SEQUENCE</scope>
</reference>